<dbReference type="RefSeq" id="WP_231329061.1">
    <property type="nucleotide sequence ID" value="NZ_CP059572.1"/>
</dbReference>
<gene>
    <name evidence="1" type="ORF">AGRA3207_004520</name>
</gene>
<dbReference type="NCBIfam" id="NF038083">
    <property type="entry name" value="CU044_5270_fam"/>
    <property type="match status" value="1"/>
</dbReference>
<organism evidence="1 2">
    <name type="scientific">Actinomadura graeca</name>
    <dbReference type="NCBI Taxonomy" id="2750812"/>
    <lineage>
        <taxon>Bacteria</taxon>
        <taxon>Bacillati</taxon>
        <taxon>Actinomycetota</taxon>
        <taxon>Actinomycetes</taxon>
        <taxon>Streptosporangiales</taxon>
        <taxon>Thermomonosporaceae</taxon>
        <taxon>Actinomadura</taxon>
    </lineage>
</organism>
<name>A0ABX8QX05_9ACTN</name>
<dbReference type="InterPro" id="IPR047789">
    <property type="entry name" value="CU044_5270-like"/>
</dbReference>
<proteinExistence type="predicted"/>
<dbReference type="Proteomes" id="UP001049518">
    <property type="component" value="Chromosome"/>
</dbReference>
<evidence type="ECO:0000313" key="1">
    <source>
        <dbReference type="EMBL" id="QXJ23376.1"/>
    </source>
</evidence>
<sequence>MDDINAIKDFRSGTAPMSAACEDTIRARLGELAAAGGEGPDRPGTHRPRSRRLVLRVGIATALTAATATGITVVQGLDGDGAPAAEAAQFGDRAAKAVEGRPYVPPRPGQWVYTKTAMAAGFDMNTWWKGVDRSRTETGEHWTRVDGEAYAWSWKGRVRVQEFKDRPATADSPGVTYTRPEPAYSMRNYHTLPADPDALLRRLYAAHYPDQVGRTGPGSVFAMLNEMLQNPIPPRLQAAVYRALPKIPGVRLRRGVRDQTGRVGDAFAFVDGRGERTSAIIDPSTYRYLGTGAEAARDIPVHEGPDGKAVARAGTLLSWHAYLTVKIVDRPGER</sequence>
<protein>
    <submittedName>
        <fullName evidence="1">CU044_5270 family protein</fullName>
    </submittedName>
</protein>
<keyword evidence="2" id="KW-1185">Reference proteome</keyword>
<dbReference type="EMBL" id="CP059572">
    <property type="protein sequence ID" value="QXJ23376.1"/>
    <property type="molecule type" value="Genomic_DNA"/>
</dbReference>
<accession>A0ABX8QX05</accession>
<evidence type="ECO:0000313" key="2">
    <source>
        <dbReference type="Proteomes" id="UP001049518"/>
    </source>
</evidence>
<reference evidence="1" key="1">
    <citation type="submission" date="2020-07" db="EMBL/GenBank/DDBJ databases">
        <authorList>
            <person name="Tarantini F.S."/>
            <person name="Hong K.W."/>
            <person name="Chan K.G."/>
        </authorList>
    </citation>
    <scope>NUCLEOTIDE SEQUENCE</scope>
    <source>
        <strain evidence="1">32-07</strain>
    </source>
</reference>